<evidence type="ECO:0000256" key="14">
    <source>
        <dbReference type="ARBA" id="ARBA00023180"/>
    </source>
</evidence>
<dbReference type="Gene3D" id="2.40.10.10">
    <property type="entry name" value="Trypsin-like serine proteases"/>
    <property type="match status" value="2"/>
</dbReference>
<dbReference type="InterPro" id="IPR012224">
    <property type="entry name" value="Pept_S1A_FX"/>
</dbReference>
<proteinExistence type="predicted"/>
<dbReference type="SUPFAM" id="SSF57196">
    <property type="entry name" value="EGF/Laminin"/>
    <property type="match status" value="1"/>
</dbReference>
<dbReference type="PIRSF" id="PIRSF001143">
    <property type="entry name" value="Factor_X"/>
    <property type="match status" value="1"/>
</dbReference>
<dbReference type="InterPro" id="IPR043504">
    <property type="entry name" value="Peptidase_S1_PA_chymotrypsin"/>
</dbReference>
<accession>A6K504</accession>
<dbReference type="Proteomes" id="UP000234681">
    <property type="component" value="Chromosome X"/>
</dbReference>
<dbReference type="GO" id="GO:0051239">
    <property type="term" value="P:regulation of multicellular organismal process"/>
    <property type="evidence" value="ECO:0007669"/>
    <property type="project" value="UniProtKB-ARBA"/>
</dbReference>
<dbReference type="PROSITE" id="PS00134">
    <property type="entry name" value="TRYPSIN_HIS"/>
    <property type="match status" value="1"/>
</dbReference>
<dbReference type="GO" id="GO:0006508">
    <property type="term" value="P:proteolysis"/>
    <property type="evidence" value="ECO:0007669"/>
    <property type="project" value="UniProtKB-KW"/>
</dbReference>
<dbReference type="GO" id="GO:0005509">
    <property type="term" value="F:calcium ion binding"/>
    <property type="evidence" value="ECO:0007669"/>
    <property type="project" value="InterPro"/>
</dbReference>
<evidence type="ECO:0000256" key="6">
    <source>
        <dbReference type="ARBA" id="ARBA00022696"/>
    </source>
</evidence>
<dbReference type="PANTHER" id="PTHR24278:SF31">
    <property type="entry name" value="COAGULATION FACTOR IX"/>
    <property type="match status" value="1"/>
</dbReference>
<evidence type="ECO:0000313" key="22">
    <source>
        <dbReference type="Proteomes" id="UP000234681"/>
    </source>
</evidence>
<dbReference type="InterPro" id="IPR035972">
    <property type="entry name" value="GLA-like_dom_SF"/>
</dbReference>
<dbReference type="InterPro" id="IPR033116">
    <property type="entry name" value="TRYPSIN_SER"/>
</dbReference>
<feature type="active site" description="Charge relay system" evidence="16">
    <location>
        <position position="278"/>
    </location>
</feature>
<dbReference type="GO" id="GO:0007596">
    <property type="term" value="P:blood coagulation"/>
    <property type="evidence" value="ECO:0007669"/>
    <property type="project" value="UniProtKB-KW"/>
</dbReference>
<keyword evidence="12" id="KW-0865">Zymogen</keyword>
<dbReference type="GO" id="GO:0005615">
    <property type="term" value="C:extracellular space"/>
    <property type="evidence" value="ECO:0007669"/>
    <property type="project" value="UniProtKB-ARBA"/>
</dbReference>
<keyword evidence="15" id="KW-0379">Hydroxylation</keyword>
<keyword evidence="11" id="KW-0094">Blood coagulation</keyword>
<dbReference type="FunFam" id="4.10.740.10:FF:000001">
    <property type="entry name" value="vitamin K-dependent protein S"/>
    <property type="match status" value="1"/>
</dbReference>
<dbReference type="PROSITE" id="PS00135">
    <property type="entry name" value="TRYPSIN_SER"/>
    <property type="match status" value="1"/>
</dbReference>
<dbReference type="SMART" id="SM00020">
    <property type="entry name" value="Tryp_SPc"/>
    <property type="match status" value="1"/>
</dbReference>
<evidence type="ECO:0000256" key="4">
    <source>
        <dbReference type="ARBA" id="ARBA00022536"/>
    </source>
</evidence>
<dbReference type="Pfam" id="PF00089">
    <property type="entry name" value="Trypsin"/>
    <property type="match status" value="1"/>
</dbReference>
<dbReference type="InterPro" id="IPR001314">
    <property type="entry name" value="Peptidase_S1A"/>
</dbReference>
<organism evidence="21 22">
    <name type="scientific">Rattus norvegicus</name>
    <name type="common">Rat</name>
    <dbReference type="NCBI Taxonomy" id="10116"/>
    <lineage>
        <taxon>Eukaryota</taxon>
        <taxon>Metazoa</taxon>
        <taxon>Chordata</taxon>
        <taxon>Craniata</taxon>
        <taxon>Vertebrata</taxon>
        <taxon>Euteleostomi</taxon>
        <taxon>Mammalia</taxon>
        <taxon>Eutheria</taxon>
        <taxon>Euarchontoglires</taxon>
        <taxon>Glires</taxon>
        <taxon>Rodentia</taxon>
        <taxon>Myomorpha</taxon>
        <taxon>Muroidea</taxon>
        <taxon>Muridae</taxon>
        <taxon>Murinae</taxon>
        <taxon>Rattus</taxon>
    </lineage>
</organism>
<dbReference type="PROSITE" id="PS50998">
    <property type="entry name" value="GLA_2"/>
    <property type="match status" value="1"/>
</dbReference>
<dbReference type="GO" id="GO:0004252">
    <property type="term" value="F:serine-type endopeptidase activity"/>
    <property type="evidence" value="ECO:0007669"/>
    <property type="project" value="InterPro"/>
</dbReference>
<evidence type="ECO:0000256" key="5">
    <source>
        <dbReference type="ARBA" id="ARBA00022670"/>
    </source>
</evidence>
<evidence type="ECO:0000256" key="1">
    <source>
        <dbReference type="ARBA" id="ARBA00004613"/>
    </source>
</evidence>
<keyword evidence="9 17" id="KW-0720">Serine protease</keyword>
<keyword evidence="14" id="KW-0325">Glycoprotein</keyword>
<dbReference type="CDD" id="cd00190">
    <property type="entry name" value="Tryp_SPc"/>
    <property type="match status" value="1"/>
</dbReference>
<dbReference type="SUPFAM" id="SSF50494">
    <property type="entry name" value="Trypsin-like serine proteases"/>
    <property type="match status" value="1"/>
</dbReference>
<evidence type="ECO:0000259" key="20">
    <source>
        <dbReference type="PROSITE" id="PS50998"/>
    </source>
</evidence>
<dbReference type="InterPro" id="IPR009003">
    <property type="entry name" value="Peptidase_S1_PA"/>
</dbReference>
<evidence type="ECO:0000256" key="8">
    <source>
        <dbReference type="ARBA" id="ARBA00022801"/>
    </source>
</evidence>
<keyword evidence="2" id="KW-0301">Gamma-carboxyglutamic acid</keyword>
<dbReference type="PRINTS" id="PR00722">
    <property type="entry name" value="CHYMOTRYPSIN"/>
</dbReference>
<evidence type="ECO:0000256" key="9">
    <source>
        <dbReference type="ARBA" id="ARBA00022825"/>
    </source>
</evidence>
<evidence type="ECO:0000256" key="3">
    <source>
        <dbReference type="ARBA" id="ARBA00022525"/>
    </source>
</evidence>
<dbReference type="RGD" id="2589">
    <property type="gene designation" value="F9"/>
</dbReference>
<dbReference type="SMART" id="SM00069">
    <property type="entry name" value="GLA"/>
    <property type="match status" value="1"/>
</dbReference>
<dbReference type="Pfam" id="PF00594">
    <property type="entry name" value="Gla"/>
    <property type="match status" value="1"/>
</dbReference>
<name>A6K504_RAT</name>
<gene>
    <name evidence="21 23" type="primary">F9</name>
    <name evidence="21" type="ORF">rCG_49915</name>
</gene>
<feature type="active site" description="Charge relay system" evidence="16">
    <location>
        <position position="374"/>
    </location>
</feature>
<dbReference type="PROSITE" id="PS50240">
    <property type="entry name" value="TRYPSIN_DOM"/>
    <property type="match status" value="1"/>
</dbReference>
<feature type="chain" id="PRO_5039894443" evidence="18">
    <location>
        <begin position="22"/>
        <end position="424"/>
    </location>
</feature>
<dbReference type="InterPro" id="IPR050442">
    <property type="entry name" value="Peptidase_S1_coag_factors"/>
</dbReference>
<evidence type="ECO:0000256" key="16">
    <source>
        <dbReference type="PIRSR" id="PIRSR001143-1"/>
    </source>
</evidence>
<evidence type="ECO:0000256" key="13">
    <source>
        <dbReference type="ARBA" id="ARBA00023157"/>
    </source>
</evidence>
<feature type="domain" description="Peptidase S1" evidence="19">
    <location>
        <begin position="190"/>
        <end position="422"/>
    </location>
</feature>
<dbReference type="Pfam" id="PF14670">
    <property type="entry name" value="FXa_inhibition"/>
    <property type="match status" value="1"/>
</dbReference>
<feature type="domain" description="Gla" evidence="20">
    <location>
        <begin position="40"/>
        <end position="86"/>
    </location>
</feature>
<dbReference type="PANTHER" id="PTHR24278">
    <property type="entry name" value="COAGULATION FACTOR"/>
    <property type="match status" value="1"/>
</dbReference>
<dbReference type="InterPro" id="IPR018114">
    <property type="entry name" value="TRYPSIN_HIS"/>
</dbReference>
<dbReference type="Gene3D" id="2.10.25.10">
    <property type="entry name" value="Laminin"/>
    <property type="match status" value="1"/>
</dbReference>
<dbReference type="PROSITE" id="PS00011">
    <property type="entry name" value="GLA_1"/>
    <property type="match status" value="1"/>
</dbReference>
<evidence type="ECO:0000256" key="12">
    <source>
        <dbReference type="ARBA" id="ARBA00023145"/>
    </source>
</evidence>
<keyword evidence="8 17" id="KW-0378">Hydrolase</keyword>
<evidence type="ECO:0000313" key="23">
    <source>
        <dbReference type="RGD" id="2589"/>
    </source>
</evidence>
<evidence type="ECO:0000256" key="11">
    <source>
        <dbReference type="ARBA" id="ARBA00023084"/>
    </source>
</evidence>
<dbReference type="SUPFAM" id="SSF57630">
    <property type="entry name" value="GLA-domain"/>
    <property type="match status" value="1"/>
</dbReference>
<evidence type="ECO:0000256" key="15">
    <source>
        <dbReference type="ARBA" id="ARBA00023278"/>
    </source>
</evidence>
<keyword evidence="7" id="KW-0479">Metal-binding</keyword>
<evidence type="ECO:0000313" key="21">
    <source>
        <dbReference type="EMBL" id="EDL86172.1"/>
    </source>
</evidence>
<keyword evidence="10" id="KW-0106">Calcium</keyword>
<dbReference type="FunFam" id="2.10.25.10:FF:000259">
    <property type="entry name" value="Coagulation factor VII"/>
    <property type="match status" value="1"/>
</dbReference>
<dbReference type="FunFam" id="2.40.10.10:FF:000013">
    <property type="entry name" value="Coagulation factor X"/>
    <property type="match status" value="1"/>
</dbReference>
<dbReference type="InterPro" id="IPR001254">
    <property type="entry name" value="Trypsin_dom"/>
</dbReference>
<dbReference type="Gene3D" id="4.10.740.10">
    <property type="entry name" value="Coagulation Factor IX"/>
    <property type="match status" value="1"/>
</dbReference>
<dbReference type="EMBL" id="CH474019">
    <property type="protein sequence ID" value="EDL86172.1"/>
    <property type="molecule type" value="Genomic_DNA"/>
</dbReference>
<dbReference type="InterPro" id="IPR000294">
    <property type="entry name" value="GLA_domain"/>
</dbReference>
<feature type="signal peptide" evidence="18">
    <location>
        <begin position="1"/>
        <end position="21"/>
    </location>
</feature>
<reference evidence="22" key="1">
    <citation type="submission" date="2005-09" db="EMBL/GenBank/DDBJ databases">
        <authorList>
            <person name="Mural R.J."/>
            <person name="Li P.W."/>
            <person name="Adams M.D."/>
            <person name="Amanatides P.G."/>
            <person name="Baden-Tillson H."/>
            <person name="Barnstead M."/>
            <person name="Chin S.H."/>
            <person name="Dew I."/>
            <person name="Evans C.A."/>
            <person name="Ferriera S."/>
            <person name="Flanigan M."/>
            <person name="Fosler C."/>
            <person name="Glodek A."/>
            <person name="Gu Z."/>
            <person name="Holt R.A."/>
            <person name="Jennings D."/>
            <person name="Kraft C.L."/>
            <person name="Lu F."/>
            <person name="Nguyen T."/>
            <person name="Nusskern D.R."/>
            <person name="Pfannkoch C.M."/>
            <person name="Sitter C."/>
            <person name="Sutton G.G."/>
            <person name="Venter J.C."/>
            <person name="Wang Z."/>
            <person name="Woodage T."/>
            <person name="Zheng X.H."/>
            <person name="Zhong F."/>
        </authorList>
    </citation>
    <scope>NUCLEOTIDE SEQUENCE [LARGE SCALE GENOMIC DNA]</scope>
    <source>
        <strain>BN</strain>
        <strain evidence="22">Sprague-Dawley</strain>
    </source>
</reference>
<evidence type="ECO:0000256" key="17">
    <source>
        <dbReference type="RuleBase" id="RU363034"/>
    </source>
</evidence>
<dbReference type="InterPro" id="IPR017857">
    <property type="entry name" value="Coagulation_fac-like_Gla_dom"/>
</dbReference>
<keyword evidence="3" id="KW-0964">Secreted</keyword>
<evidence type="ECO:0000256" key="10">
    <source>
        <dbReference type="ARBA" id="ARBA00022837"/>
    </source>
</evidence>
<keyword evidence="5 17" id="KW-0645">Protease</keyword>
<keyword evidence="13" id="KW-1015">Disulfide bond</keyword>
<feature type="active site" description="Charge relay system" evidence="16">
    <location>
        <position position="230"/>
    </location>
</feature>
<protein>
    <submittedName>
        <fullName evidence="21">Coagulation factor IX, isoform CRA_b</fullName>
    </submittedName>
</protein>
<evidence type="ECO:0000256" key="18">
    <source>
        <dbReference type="SAM" id="SignalP"/>
    </source>
</evidence>
<keyword evidence="6" id="KW-0356">Hemostasis</keyword>
<evidence type="ECO:0000259" key="19">
    <source>
        <dbReference type="PROSITE" id="PS50240"/>
    </source>
</evidence>
<keyword evidence="18" id="KW-0732">Signal</keyword>
<evidence type="ECO:0000256" key="7">
    <source>
        <dbReference type="ARBA" id="ARBA00022723"/>
    </source>
</evidence>
<keyword evidence="4" id="KW-0245">EGF-like domain</keyword>
<dbReference type="PRINTS" id="PR00001">
    <property type="entry name" value="GLABLOOD"/>
</dbReference>
<evidence type="ECO:0000256" key="2">
    <source>
        <dbReference type="ARBA" id="ARBA00022479"/>
    </source>
</evidence>
<sequence length="424" mass="47639">MADAPGLIPIFLLGYLLSTECAVFLDRENATKILTRPKRYNSGKLEEFVQGNLERECIEERCSFEEAREVFENTEKTTEFWKQYVDATCSIKNGRCKQFCKNSPDNKIICSCTEGYQLAEDQKSCEPAVPFPCGRVSVAYNSKKITRAETVFSNTDYGNSTELILDDITNSTILDNLTENSEPINDFTRVVGGENAKPGQIPWQVILNGEIEAFCGGAIINEKWIVTAAHCLKPGDKIEVVAGEHNIDEKEDTEQRRNVIRTIPHHQYNATINKYSHDIALLELDKPLILNSYVTPICVANKEYTNIFLKFGSGYVSGWGKVFNKGRQASILQYLRVPLVDRATCLRSTKFSIYNNMFCAGYREGGKDSCEGDSGGPHVTEVEGTSFLTGIISWGEECAMKGKYGIYTKVSRYVNWIKEKTKLT</sequence>
<dbReference type="OrthoDB" id="8909918at2759"/>
<comment type="subcellular location">
    <subcellularLocation>
        <location evidence="1">Secreted</location>
    </subcellularLocation>
</comment>
<dbReference type="AlphaFoldDB" id="A6K504"/>